<protein>
    <recommendedName>
        <fullName evidence="1">peptidyl-tRNA hydrolase</fullName>
        <ecNumber evidence="1">3.1.1.29</ecNumber>
    </recommendedName>
</protein>
<name>A0ABS1D9A0_9PROT</name>
<comment type="caution">
    <text evidence="4">The sequence shown here is derived from an EMBL/GenBank/DDBJ whole genome shotgun (WGS) entry which is preliminary data.</text>
</comment>
<sequence length="137" mass="14885">MPSDSPAPIDVLYVLPRTDLASMNPGKAIAQGVHAGNHAVHLLSNDPKWRDRLAAWETQTAQHFGTVITLDAGGIDRIRQIVEIARQHGYPAGLVHDPEYPLVDGAVVHLLPLDTCGWVFAGQGEIDWLLGTHPLHP</sequence>
<dbReference type="SUPFAM" id="SSF102462">
    <property type="entry name" value="Peptidyl-tRNA hydrolase II"/>
    <property type="match status" value="1"/>
</dbReference>
<dbReference type="Gene3D" id="3.40.1490.10">
    <property type="entry name" value="Bit1"/>
    <property type="match status" value="1"/>
</dbReference>
<comment type="catalytic activity">
    <reaction evidence="3">
        <text>an N-acyl-L-alpha-aminoacyl-tRNA + H2O = an N-acyl-L-amino acid + a tRNA + H(+)</text>
        <dbReference type="Rhea" id="RHEA:54448"/>
        <dbReference type="Rhea" id="RHEA-COMP:10123"/>
        <dbReference type="Rhea" id="RHEA-COMP:13883"/>
        <dbReference type="ChEBI" id="CHEBI:15377"/>
        <dbReference type="ChEBI" id="CHEBI:15378"/>
        <dbReference type="ChEBI" id="CHEBI:59874"/>
        <dbReference type="ChEBI" id="CHEBI:78442"/>
        <dbReference type="ChEBI" id="CHEBI:138191"/>
        <dbReference type="EC" id="3.1.1.29"/>
    </reaction>
</comment>
<dbReference type="InterPro" id="IPR002833">
    <property type="entry name" value="PTH2"/>
</dbReference>
<keyword evidence="5" id="KW-1185">Reference proteome</keyword>
<organism evidence="4 5">
    <name type="scientific">Rhodovibrio sodomensis</name>
    <dbReference type="NCBI Taxonomy" id="1088"/>
    <lineage>
        <taxon>Bacteria</taxon>
        <taxon>Pseudomonadati</taxon>
        <taxon>Pseudomonadota</taxon>
        <taxon>Alphaproteobacteria</taxon>
        <taxon>Rhodospirillales</taxon>
        <taxon>Rhodovibrionaceae</taxon>
        <taxon>Rhodovibrio</taxon>
    </lineage>
</organism>
<reference evidence="4 5" key="1">
    <citation type="journal article" date="2020" name="Microorganisms">
        <title>Osmotic Adaptation and Compatible Solute Biosynthesis of Phototrophic Bacteria as Revealed from Genome Analyses.</title>
        <authorList>
            <person name="Imhoff J.F."/>
            <person name="Rahn T."/>
            <person name="Kunzel S."/>
            <person name="Keller A."/>
            <person name="Neulinger S.C."/>
        </authorList>
    </citation>
    <scope>NUCLEOTIDE SEQUENCE [LARGE SCALE GENOMIC DNA]</scope>
    <source>
        <strain evidence="4 5">DSM 9895</strain>
    </source>
</reference>
<dbReference type="EC" id="3.1.1.29" evidence="1"/>
<dbReference type="InterPro" id="IPR023476">
    <property type="entry name" value="Pep_tRNA_hydro_II_dom_sf"/>
</dbReference>
<dbReference type="RefSeq" id="WP_200338762.1">
    <property type="nucleotide sequence ID" value="NZ_NRRL01000001.1"/>
</dbReference>
<dbReference type="Pfam" id="PF01981">
    <property type="entry name" value="PTH2"/>
    <property type="match status" value="1"/>
</dbReference>
<keyword evidence="2" id="KW-0378">Hydrolase</keyword>
<proteinExistence type="predicted"/>
<gene>
    <name evidence="4" type="ORF">CKO28_01435</name>
</gene>
<dbReference type="Proteomes" id="UP001296873">
    <property type="component" value="Unassembled WGS sequence"/>
</dbReference>
<dbReference type="EMBL" id="NRRL01000001">
    <property type="protein sequence ID" value="MBK1666707.1"/>
    <property type="molecule type" value="Genomic_DNA"/>
</dbReference>
<evidence type="ECO:0000256" key="2">
    <source>
        <dbReference type="ARBA" id="ARBA00022801"/>
    </source>
</evidence>
<accession>A0ABS1D9A0</accession>
<evidence type="ECO:0000313" key="5">
    <source>
        <dbReference type="Proteomes" id="UP001296873"/>
    </source>
</evidence>
<evidence type="ECO:0000256" key="1">
    <source>
        <dbReference type="ARBA" id="ARBA00013260"/>
    </source>
</evidence>
<evidence type="ECO:0000313" key="4">
    <source>
        <dbReference type="EMBL" id="MBK1666707.1"/>
    </source>
</evidence>
<evidence type="ECO:0000256" key="3">
    <source>
        <dbReference type="ARBA" id="ARBA00048707"/>
    </source>
</evidence>